<organism evidence="1 2">
    <name type="scientific">Porites evermanni</name>
    <dbReference type="NCBI Taxonomy" id="104178"/>
    <lineage>
        <taxon>Eukaryota</taxon>
        <taxon>Metazoa</taxon>
        <taxon>Cnidaria</taxon>
        <taxon>Anthozoa</taxon>
        <taxon>Hexacorallia</taxon>
        <taxon>Scleractinia</taxon>
        <taxon>Fungiina</taxon>
        <taxon>Poritidae</taxon>
        <taxon>Porites</taxon>
    </lineage>
</organism>
<evidence type="ECO:0000313" key="2">
    <source>
        <dbReference type="Proteomes" id="UP001159427"/>
    </source>
</evidence>
<dbReference type="Proteomes" id="UP001159427">
    <property type="component" value="Unassembled WGS sequence"/>
</dbReference>
<comment type="caution">
    <text evidence="1">The sequence shown here is derived from an EMBL/GenBank/DDBJ whole genome shotgun (WGS) entry which is preliminary data.</text>
</comment>
<reference evidence="1 2" key="1">
    <citation type="submission" date="2022-05" db="EMBL/GenBank/DDBJ databases">
        <authorList>
            <consortium name="Genoscope - CEA"/>
            <person name="William W."/>
        </authorList>
    </citation>
    <scope>NUCLEOTIDE SEQUENCE [LARGE SCALE GENOMIC DNA]</scope>
</reference>
<gene>
    <name evidence="1" type="ORF">PEVE_00040872</name>
</gene>
<proteinExistence type="predicted"/>
<dbReference type="EMBL" id="CALNXI010000076">
    <property type="protein sequence ID" value="CAH3018032.1"/>
    <property type="molecule type" value="Genomic_DNA"/>
</dbReference>
<keyword evidence="2" id="KW-1185">Reference proteome</keyword>
<accession>A0ABN8LPU6</accession>
<sequence length="125" mass="13905">MKCRTLNCVHSNVDDSVQVIKTICKIFQFIGDYQENRDNDGKVMGSWQPEQSKGSMADTADFEILCCIWKGAERPVVSNWSDLAKLALAELPDPVGQQNCPLLSRVPSYSPAQGYGQVNESVMVY</sequence>
<evidence type="ECO:0000313" key="1">
    <source>
        <dbReference type="EMBL" id="CAH3018032.1"/>
    </source>
</evidence>
<protein>
    <submittedName>
        <fullName evidence="1">Uncharacterized protein</fullName>
    </submittedName>
</protein>
<name>A0ABN8LPU6_9CNID</name>